<evidence type="ECO:0000256" key="2">
    <source>
        <dbReference type="ARBA" id="ARBA00004193"/>
    </source>
</evidence>
<dbReference type="InterPro" id="IPR024370">
    <property type="entry name" value="PBP_domain"/>
</dbReference>
<keyword evidence="5" id="KW-0592">Phosphate transport</keyword>
<keyword evidence="6 10" id="KW-0732">Signal</keyword>
<evidence type="ECO:0000256" key="4">
    <source>
        <dbReference type="ARBA" id="ARBA00011529"/>
    </source>
</evidence>
<keyword evidence="5" id="KW-0813">Transport</keyword>
<dbReference type="SUPFAM" id="SSF53850">
    <property type="entry name" value="Periplasmic binding protein-like II"/>
    <property type="match status" value="2"/>
</dbReference>
<comment type="subunit">
    <text evidence="4">The complex is composed of two ATP-binding proteins (PstB), two transmembrane proteins (PstC and PstA) and a solute-binding protein (PstS).</text>
</comment>
<keyword evidence="8" id="KW-0449">Lipoprotein</keyword>
<dbReference type="GO" id="GO:0006817">
    <property type="term" value="P:phosphate ion transport"/>
    <property type="evidence" value="ECO:0007669"/>
    <property type="project" value="UniProtKB-KW"/>
</dbReference>
<feature type="compositionally biased region" description="Low complexity" evidence="9">
    <location>
        <begin position="28"/>
        <end position="49"/>
    </location>
</feature>
<dbReference type="GO" id="GO:0005886">
    <property type="term" value="C:plasma membrane"/>
    <property type="evidence" value="ECO:0007669"/>
    <property type="project" value="UniProtKB-SubCell"/>
</dbReference>
<sequence>MKKSVRKLLCIAVTAAFSMSLLVGCGSSASDNTSDTNTDTESTTQSTQTVEKSDAQSTEKTVSDFDTSNEITVVSREDGSGTRGAFIELFGVEQKDESGEKVDYTTEEAAISNSTSVVMTTVAGDDYAIGYISLGSLNDTVKALKIDGAEATVDNIKSGSYNIARPFNIATKGEISAVASDFIDFIMSFDGQAVIQENGYITVSENSAYAGSKPEGTVVVAGSSSVSPVMEKLKEAYEKVNPNASIEIQQSDSTTGMTSAIDGICDIGMASRELKDSEIESGLTSTVIAMDGIAVIVNNNNTTEELTSEQVKSIYTGETLTWDEVTK</sequence>
<evidence type="ECO:0000313" key="13">
    <source>
        <dbReference type="Proteomes" id="UP000247523"/>
    </source>
</evidence>
<proteinExistence type="inferred from homology"/>
<protein>
    <submittedName>
        <fullName evidence="12">Phosphate transport system substrate-binding protein</fullName>
    </submittedName>
</protein>
<evidence type="ECO:0000256" key="1">
    <source>
        <dbReference type="ARBA" id="ARBA00002841"/>
    </source>
</evidence>
<evidence type="ECO:0000256" key="7">
    <source>
        <dbReference type="ARBA" id="ARBA00023139"/>
    </source>
</evidence>
<dbReference type="PANTHER" id="PTHR30570:SF1">
    <property type="entry name" value="PHOSPHATE-BINDING PROTEIN PSTS"/>
    <property type="match status" value="1"/>
</dbReference>
<dbReference type="EMBL" id="QICS01000002">
    <property type="protein sequence ID" value="PXV93727.1"/>
    <property type="molecule type" value="Genomic_DNA"/>
</dbReference>
<comment type="subcellular location">
    <subcellularLocation>
        <location evidence="2">Cell membrane</location>
        <topology evidence="2">Lipid-anchor</topology>
    </subcellularLocation>
</comment>
<dbReference type="AlphaFoldDB" id="A0A318EQI3"/>
<comment type="caution">
    <text evidence="12">The sequence shown here is derived from an EMBL/GenBank/DDBJ whole genome shotgun (WGS) entry which is preliminary data.</text>
</comment>
<evidence type="ECO:0000256" key="6">
    <source>
        <dbReference type="ARBA" id="ARBA00022729"/>
    </source>
</evidence>
<feature type="signal peptide" evidence="10">
    <location>
        <begin position="1"/>
        <end position="29"/>
    </location>
</feature>
<dbReference type="InterPro" id="IPR050811">
    <property type="entry name" value="Phosphate_ABC_transporter"/>
</dbReference>
<dbReference type="RefSeq" id="WP_110290593.1">
    <property type="nucleotide sequence ID" value="NZ_QICS01000002.1"/>
</dbReference>
<comment type="function">
    <text evidence="1">Part of the ABC transporter complex PstSACB involved in phosphate import.</text>
</comment>
<evidence type="ECO:0000313" key="12">
    <source>
        <dbReference type="EMBL" id="PXV93727.1"/>
    </source>
</evidence>
<name>A0A318EQI3_9FIRM</name>
<dbReference type="Gene3D" id="3.40.190.10">
    <property type="entry name" value="Periplasmic binding protein-like II"/>
    <property type="match status" value="4"/>
</dbReference>
<evidence type="ECO:0000256" key="3">
    <source>
        <dbReference type="ARBA" id="ARBA00008725"/>
    </source>
</evidence>
<dbReference type="Pfam" id="PF12849">
    <property type="entry name" value="PBP_like_2"/>
    <property type="match status" value="2"/>
</dbReference>
<organism evidence="12 13">
    <name type="scientific">Lachnotalea glycerini</name>
    <dbReference type="NCBI Taxonomy" id="1763509"/>
    <lineage>
        <taxon>Bacteria</taxon>
        <taxon>Bacillati</taxon>
        <taxon>Bacillota</taxon>
        <taxon>Clostridia</taxon>
        <taxon>Lachnospirales</taxon>
        <taxon>Lachnospiraceae</taxon>
        <taxon>Lachnotalea</taxon>
    </lineage>
</organism>
<evidence type="ECO:0000256" key="5">
    <source>
        <dbReference type="ARBA" id="ARBA00022592"/>
    </source>
</evidence>
<keyword evidence="7" id="KW-0564">Palmitate</keyword>
<feature type="chain" id="PRO_5016344779" evidence="10">
    <location>
        <begin position="30"/>
        <end position="327"/>
    </location>
</feature>
<feature type="domain" description="PBP" evidence="11">
    <location>
        <begin position="68"/>
        <end position="188"/>
    </location>
</feature>
<evidence type="ECO:0000259" key="11">
    <source>
        <dbReference type="Pfam" id="PF12849"/>
    </source>
</evidence>
<evidence type="ECO:0000256" key="10">
    <source>
        <dbReference type="SAM" id="SignalP"/>
    </source>
</evidence>
<dbReference type="PANTHER" id="PTHR30570">
    <property type="entry name" value="PERIPLASMIC PHOSPHATE BINDING COMPONENT OF PHOSPHATE ABC TRANSPORTER"/>
    <property type="match status" value="1"/>
</dbReference>
<evidence type="ECO:0000256" key="9">
    <source>
        <dbReference type="SAM" id="MobiDB-lite"/>
    </source>
</evidence>
<gene>
    <name evidence="12" type="ORF">C8E03_102502</name>
</gene>
<evidence type="ECO:0000256" key="8">
    <source>
        <dbReference type="ARBA" id="ARBA00023288"/>
    </source>
</evidence>
<accession>A0A318EQI3</accession>
<dbReference type="PROSITE" id="PS51257">
    <property type="entry name" value="PROKAR_LIPOPROTEIN"/>
    <property type="match status" value="1"/>
</dbReference>
<feature type="domain" description="PBP" evidence="11">
    <location>
        <begin position="208"/>
        <end position="324"/>
    </location>
</feature>
<comment type="similarity">
    <text evidence="3">Belongs to the PstS family.</text>
</comment>
<feature type="compositionally biased region" description="Polar residues" evidence="9">
    <location>
        <begin position="55"/>
        <end position="64"/>
    </location>
</feature>
<feature type="region of interest" description="Disordered" evidence="9">
    <location>
        <begin position="28"/>
        <end position="64"/>
    </location>
</feature>
<reference evidence="12 13" key="1">
    <citation type="submission" date="2018-05" db="EMBL/GenBank/DDBJ databases">
        <title>Genomic Encyclopedia of Type Strains, Phase IV (KMG-IV): sequencing the most valuable type-strain genomes for metagenomic binning, comparative biology and taxonomic classification.</title>
        <authorList>
            <person name="Goeker M."/>
        </authorList>
    </citation>
    <scope>NUCLEOTIDE SEQUENCE [LARGE SCALE GENOMIC DNA]</scope>
    <source>
        <strain evidence="12 13">DSM 28816</strain>
    </source>
</reference>
<dbReference type="Proteomes" id="UP000247523">
    <property type="component" value="Unassembled WGS sequence"/>
</dbReference>